<comment type="subcellular location">
    <subcellularLocation>
        <location evidence="1">Periplasm</location>
    </subcellularLocation>
</comment>
<protein>
    <submittedName>
        <fullName evidence="6">Flagella basal body P-ring formation protein FlgA</fullName>
    </submittedName>
</protein>
<dbReference type="SMART" id="SM00858">
    <property type="entry name" value="SAF"/>
    <property type="match status" value="1"/>
</dbReference>
<dbReference type="NCBIfam" id="TIGR03170">
    <property type="entry name" value="flgA_cterm"/>
    <property type="match status" value="1"/>
</dbReference>
<name>A0A1X0YE91_9BACT</name>
<dbReference type="InterPro" id="IPR017585">
    <property type="entry name" value="SAF_FlgA"/>
</dbReference>
<dbReference type="InterPro" id="IPR039246">
    <property type="entry name" value="Flagellar_FlgA"/>
</dbReference>
<comment type="caution">
    <text evidence="6">The sequence shown here is derived from an EMBL/GenBank/DDBJ whole genome shotgun (WGS) entry which is preliminary data.</text>
</comment>
<sequence>MKLFITISSLLLILLGASASQALTVRFHPQAVVDGEDVTLGAIASITPAGKRSRSLAGISLAAAPAPGSELRMQSRDLWARLCRLEPDLAGADHQGADVVVIRRAGVPFGPRKVQTLLEKYLQSQQQRFPGMTLNLVNLQLPRPFVLPKGTLRTEIRPSDPDILHSRSFNILFRVEDRPVRNLTVRGQIEALAEVPTMIRDLPRGSILRATDLQLVRRNIVPMRNPCLDLNQLIGKKTRRSLRRGQPLTRSMVISPPVVKRGEIVTISLQHGGLSISTRGIARHNGEIGDTIPVRNSNSQRDILCKVIAPGQVKVGF</sequence>
<dbReference type="EMBL" id="NAAD01000001">
    <property type="protein sequence ID" value="ORJ63500.1"/>
    <property type="molecule type" value="Genomic_DNA"/>
</dbReference>
<feature type="chain" id="PRO_5010872163" evidence="4">
    <location>
        <begin position="23"/>
        <end position="317"/>
    </location>
</feature>
<dbReference type="AlphaFoldDB" id="A0A1X0YE91"/>
<feature type="domain" description="SAF" evidence="5">
    <location>
        <begin position="193"/>
        <end position="254"/>
    </location>
</feature>
<dbReference type="RefSeq" id="WP_085008657.1">
    <property type="nucleotide sequence ID" value="NZ_NAAD01000001.1"/>
</dbReference>
<keyword evidence="6" id="KW-0966">Cell projection</keyword>
<dbReference type="InterPro" id="IPR013974">
    <property type="entry name" value="SAF"/>
</dbReference>
<evidence type="ECO:0000256" key="3">
    <source>
        <dbReference type="ARBA" id="ARBA00022764"/>
    </source>
</evidence>
<dbReference type="GO" id="GO:0042597">
    <property type="term" value="C:periplasmic space"/>
    <property type="evidence" value="ECO:0007669"/>
    <property type="project" value="UniProtKB-SubCell"/>
</dbReference>
<dbReference type="CDD" id="cd11614">
    <property type="entry name" value="SAF_CpaB_FlgA_like"/>
    <property type="match status" value="1"/>
</dbReference>
<evidence type="ECO:0000256" key="1">
    <source>
        <dbReference type="ARBA" id="ARBA00004418"/>
    </source>
</evidence>
<dbReference type="Proteomes" id="UP000193136">
    <property type="component" value="Unassembled WGS sequence"/>
</dbReference>
<evidence type="ECO:0000256" key="2">
    <source>
        <dbReference type="ARBA" id="ARBA00022729"/>
    </source>
</evidence>
<keyword evidence="2 4" id="KW-0732">Signal</keyword>
<dbReference type="Pfam" id="PF13144">
    <property type="entry name" value="ChapFlgA"/>
    <property type="match status" value="1"/>
</dbReference>
<keyword evidence="3" id="KW-0574">Periplasm</keyword>
<evidence type="ECO:0000313" key="7">
    <source>
        <dbReference type="Proteomes" id="UP000193136"/>
    </source>
</evidence>
<reference evidence="6 7" key="1">
    <citation type="submission" date="2017-03" db="EMBL/GenBank/DDBJ databases">
        <title>Genome sequence of Geothermobacter sp. EPR-M, Deep-Sea Iron Reducer.</title>
        <authorList>
            <person name="Tully B."/>
            <person name="Savalia P."/>
            <person name="Abuyen K."/>
            <person name="Baughan C."/>
            <person name="Romero E."/>
            <person name="Ronkowski C."/>
            <person name="Torres B."/>
            <person name="Tremblay J."/>
            <person name="Trujillo A."/>
            <person name="Tyler M."/>
            <person name="Perez-Rodriguez I."/>
            <person name="Amend J."/>
        </authorList>
    </citation>
    <scope>NUCLEOTIDE SEQUENCE [LARGE SCALE GENOMIC DNA]</scope>
    <source>
        <strain evidence="6 7">EPR-M</strain>
    </source>
</reference>
<feature type="signal peptide" evidence="4">
    <location>
        <begin position="1"/>
        <end position="22"/>
    </location>
</feature>
<dbReference type="GO" id="GO:0044780">
    <property type="term" value="P:bacterial-type flagellum assembly"/>
    <property type="evidence" value="ECO:0007669"/>
    <property type="project" value="InterPro"/>
</dbReference>
<accession>A0A1X0YE91</accession>
<proteinExistence type="predicted"/>
<evidence type="ECO:0000313" key="6">
    <source>
        <dbReference type="EMBL" id="ORJ63500.1"/>
    </source>
</evidence>
<organism evidence="6 7">
    <name type="scientific">Geothermobacter hydrogeniphilus</name>
    <dbReference type="NCBI Taxonomy" id="1969733"/>
    <lineage>
        <taxon>Bacteria</taxon>
        <taxon>Pseudomonadati</taxon>
        <taxon>Thermodesulfobacteriota</taxon>
        <taxon>Desulfuromonadia</taxon>
        <taxon>Desulfuromonadales</taxon>
        <taxon>Geothermobacteraceae</taxon>
        <taxon>Geothermobacter</taxon>
    </lineage>
</organism>
<gene>
    <name evidence="6" type="ORF">B5V00_01140</name>
</gene>
<dbReference type="Gene3D" id="2.30.30.760">
    <property type="match status" value="1"/>
</dbReference>
<dbReference type="Gene3D" id="3.90.1210.10">
    <property type="entry name" value="Antifreeze-like/N-acetylneuraminic acid synthase C-terminal domain"/>
    <property type="match status" value="1"/>
</dbReference>
<keyword evidence="6" id="KW-0969">Cilium</keyword>
<keyword evidence="6" id="KW-0282">Flagellum</keyword>
<dbReference type="STRING" id="1969733.B5V00_01140"/>
<dbReference type="PANTHER" id="PTHR36307:SF1">
    <property type="entry name" value="FLAGELLA BASAL BODY P-RING FORMATION PROTEIN FLGA"/>
    <property type="match status" value="1"/>
</dbReference>
<evidence type="ECO:0000256" key="4">
    <source>
        <dbReference type="SAM" id="SignalP"/>
    </source>
</evidence>
<evidence type="ECO:0000259" key="5">
    <source>
        <dbReference type="SMART" id="SM00858"/>
    </source>
</evidence>
<dbReference type="PANTHER" id="PTHR36307">
    <property type="entry name" value="FLAGELLA BASAL BODY P-RING FORMATION PROTEIN FLGA"/>
    <property type="match status" value="1"/>
</dbReference>
<keyword evidence="7" id="KW-1185">Reference proteome</keyword>
<dbReference type="OrthoDB" id="5387542at2"/>